<evidence type="ECO:0000313" key="3">
    <source>
        <dbReference type="Proteomes" id="UP001165121"/>
    </source>
</evidence>
<keyword evidence="3" id="KW-1185">Reference proteome</keyword>
<protein>
    <submittedName>
        <fullName evidence="2">Unnamed protein product</fullName>
    </submittedName>
</protein>
<feature type="transmembrane region" description="Helical" evidence="1">
    <location>
        <begin position="102"/>
        <end position="126"/>
    </location>
</feature>
<dbReference type="EMBL" id="BSXT01008749">
    <property type="protein sequence ID" value="GMF66735.1"/>
    <property type="molecule type" value="Genomic_DNA"/>
</dbReference>
<evidence type="ECO:0000256" key="1">
    <source>
        <dbReference type="SAM" id="Phobius"/>
    </source>
</evidence>
<evidence type="ECO:0000313" key="2">
    <source>
        <dbReference type="EMBL" id="GMF66735.1"/>
    </source>
</evidence>
<reference evidence="2" key="1">
    <citation type="submission" date="2023-04" db="EMBL/GenBank/DDBJ databases">
        <title>Phytophthora fragariaefolia NBRC 109709.</title>
        <authorList>
            <person name="Ichikawa N."/>
            <person name="Sato H."/>
            <person name="Tonouchi N."/>
        </authorList>
    </citation>
    <scope>NUCLEOTIDE SEQUENCE</scope>
    <source>
        <strain evidence="2">NBRC 109709</strain>
    </source>
</reference>
<keyword evidence="1" id="KW-0472">Membrane</keyword>
<keyword evidence="1" id="KW-0812">Transmembrane</keyword>
<keyword evidence="1" id="KW-1133">Transmembrane helix</keyword>
<accession>A0A9W7DA22</accession>
<comment type="caution">
    <text evidence="2">The sequence shown here is derived from an EMBL/GenBank/DDBJ whole genome shotgun (WGS) entry which is preliminary data.</text>
</comment>
<dbReference type="AlphaFoldDB" id="A0A9W7DA22"/>
<dbReference type="Proteomes" id="UP001165121">
    <property type="component" value="Unassembled WGS sequence"/>
</dbReference>
<sequence>MGRFYRAFLSLGSLVAGQDNWAPILEFDGAHMKHEPYNGVCVLLVGKDGDWSNILVAVTFVHKETADNFECFFANCVVTGIKLHDRAVFSDRGKQREAQIRLHIRGIIVHLKFCSLYIFLVSVITLDLPMQILNTSETCLPVARINNANGV</sequence>
<organism evidence="2 3">
    <name type="scientific">Phytophthora fragariaefolia</name>
    <dbReference type="NCBI Taxonomy" id="1490495"/>
    <lineage>
        <taxon>Eukaryota</taxon>
        <taxon>Sar</taxon>
        <taxon>Stramenopiles</taxon>
        <taxon>Oomycota</taxon>
        <taxon>Peronosporomycetes</taxon>
        <taxon>Peronosporales</taxon>
        <taxon>Peronosporaceae</taxon>
        <taxon>Phytophthora</taxon>
    </lineage>
</organism>
<name>A0A9W7DA22_9STRA</name>
<dbReference type="OrthoDB" id="128140at2759"/>
<proteinExistence type="predicted"/>
<gene>
    <name evidence="2" type="ORF">Pfra01_002829300</name>
</gene>